<feature type="transmembrane region" description="Helical" evidence="1">
    <location>
        <begin position="464"/>
        <end position="482"/>
    </location>
</feature>
<sequence>MVFGHWAQRRKWLAELDLALLCLIGYIWHLFSSLGFRLLATPWQLPFWLFSLLHLALLPYLYRRWRLADMRLEDWITWHLFFRWKKQDWRAMLVLLTAMLVPMSLFFRYAIQPFETYYHDEIFHQTIASFVPLGLPLKEFLVYGEGTFHYYYLCEVFAANLSQFTGLTTAAVYFRFLLLHNWLLMVIGIFGLLRYPARKSPWLVVLAIAFFFTIHGVAGPQKMSHFGFRQNTFALALAFLAFASLQQFGRDRKTLRILLPALSCGLLTATKAISLFPLGIVLTFTGLSGLYFRRIGFFKLVLLGLVSLLGVGVVYALLIHNPSDATQPVLLVNPDSYWTKAYDDRIRLYLNWPMDWVQNLVSPEQWPWVRAFWMPVLYDLEFVLLVLVGAAVLVLRPRAVRSEGLLTAAALMLAGYLLKSAFGMLDFETNTGSIVYFMLFGSWCFNLGAVIFFVASMSVRWNKAAIVILGVLWLSSMGYYGAHFHQYYFSPKTPYAASQSELEGIALVKEQTKPTAFVLHNYYRLRGFFTLSALAERRAFVTYIYGGAIFQSPTLYQQRFTEADAFFGGQLSPEQTLSFLDRFQIEAVYWKQEFNPFIDLSFTGFKKQFAAGGVEVWIKPTPPSLTSN</sequence>
<feature type="transmembrane region" description="Helical" evidence="1">
    <location>
        <begin position="269"/>
        <end position="290"/>
    </location>
</feature>
<feature type="transmembrane region" description="Helical" evidence="1">
    <location>
        <begin position="12"/>
        <end position="31"/>
    </location>
</feature>
<dbReference type="EMBL" id="MFNF01000028">
    <property type="protein sequence ID" value="OGH01821.1"/>
    <property type="molecule type" value="Genomic_DNA"/>
</dbReference>
<evidence type="ECO:0000313" key="2">
    <source>
        <dbReference type="EMBL" id="OGH01821.1"/>
    </source>
</evidence>
<dbReference type="AlphaFoldDB" id="A0A1F6GUY5"/>
<feature type="transmembrane region" description="Helical" evidence="1">
    <location>
        <begin position="404"/>
        <end position="422"/>
    </location>
</feature>
<feature type="transmembrane region" description="Helical" evidence="1">
    <location>
        <begin position="91"/>
        <end position="111"/>
    </location>
</feature>
<comment type="caution">
    <text evidence="2">The sequence shown here is derived from an EMBL/GenBank/DDBJ whole genome shotgun (WGS) entry which is preliminary data.</text>
</comment>
<feature type="transmembrane region" description="Helical" evidence="1">
    <location>
        <begin position="434"/>
        <end position="455"/>
    </location>
</feature>
<evidence type="ECO:0000313" key="3">
    <source>
        <dbReference type="Proteomes" id="UP000177583"/>
    </source>
</evidence>
<evidence type="ECO:0000256" key="1">
    <source>
        <dbReference type="SAM" id="Phobius"/>
    </source>
</evidence>
<keyword evidence="1" id="KW-0472">Membrane</keyword>
<dbReference type="Proteomes" id="UP000177583">
    <property type="component" value="Unassembled WGS sequence"/>
</dbReference>
<gene>
    <name evidence="2" type="ORF">A2557_01900</name>
</gene>
<accession>A0A1F6GUY5</accession>
<proteinExistence type="predicted"/>
<keyword evidence="1" id="KW-1133">Transmembrane helix</keyword>
<feature type="transmembrane region" description="Helical" evidence="1">
    <location>
        <begin position="297"/>
        <end position="318"/>
    </location>
</feature>
<organism evidence="2 3">
    <name type="scientific">Candidatus Lambdaproteobacteria bacterium RIFOXYD2_FULL_56_26</name>
    <dbReference type="NCBI Taxonomy" id="1817773"/>
    <lineage>
        <taxon>Bacteria</taxon>
        <taxon>Pseudomonadati</taxon>
        <taxon>Pseudomonadota</taxon>
        <taxon>Candidatus Lambdaproteobacteria</taxon>
    </lineage>
</organism>
<keyword evidence="1" id="KW-0812">Transmembrane</keyword>
<name>A0A1F6GUY5_9PROT</name>
<feature type="transmembrane region" description="Helical" evidence="1">
    <location>
        <begin position="201"/>
        <end position="219"/>
    </location>
</feature>
<feature type="transmembrane region" description="Helical" evidence="1">
    <location>
        <begin position="43"/>
        <end position="62"/>
    </location>
</feature>
<protein>
    <recommendedName>
        <fullName evidence="4">Glycosyltransferase RgtA/B/C/D-like domain-containing protein</fullName>
    </recommendedName>
</protein>
<feature type="transmembrane region" description="Helical" evidence="1">
    <location>
        <begin position="173"/>
        <end position="195"/>
    </location>
</feature>
<reference evidence="2 3" key="1">
    <citation type="journal article" date="2016" name="Nat. Commun.">
        <title>Thousands of microbial genomes shed light on interconnected biogeochemical processes in an aquifer system.</title>
        <authorList>
            <person name="Anantharaman K."/>
            <person name="Brown C.T."/>
            <person name="Hug L.A."/>
            <person name="Sharon I."/>
            <person name="Castelle C.J."/>
            <person name="Probst A.J."/>
            <person name="Thomas B.C."/>
            <person name="Singh A."/>
            <person name="Wilkins M.J."/>
            <person name="Karaoz U."/>
            <person name="Brodie E.L."/>
            <person name="Williams K.H."/>
            <person name="Hubbard S.S."/>
            <person name="Banfield J.F."/>
        </authorList>
    </citation>
    <scope>NUCLEOTIDE SEQUENCE [LARGE SCALE GENOMIC DNA]</scope>
</reference>
<feature type="transmembrane region" description="Helical" evidence="1">
    <location>
        <begin position="372"/>
        <end position="395"/>
    </location>
</feature>
<evidence type="ECO:0008006" key="4">
    <source>
        <dbReference type="Google" id="ProtNLM"/>
    </source>
</evidence>